<keyword evidence="4" id="KW-0472">Membrane</keyword>
<evidence type="ECO:0000256" key="2">
    <source>
        <dbReference type="ARBA" id="ARBA00022692"/>
    </source>
</evidence>
<evidence type="ECO:0000313" key="6">
    <source>
        <dbReference type="Proteomes" id="UP000760494"/>
    </source>
</evidence>
<reference evidence="5" key="1">
    <citation type="submission" date="2019-05" db="EMBL/GenBank/DDBJ databases">
        <authorList>
            <person name="Piombo E."/>
        </authorList>
    </citation>
    <scope>NUCLEOTIDE SEQUENCE</scope>
    <source>
        <strain evidence="5">C2S</strain>
    </source>
</reference>
<dbReference type="GO" id="GO:0016020">
    <property type="term" value="C:membrane"/>
    <property type="evidence" value="ECO:0007669"/>
    <property type="project" value="UniProtKB-SubCell"/>
</dbReference>
<comment type="caution">
    <text evidence="5">The sequence shown here is derived from an EMBL/GenBank/DDBJ whole genome shotgun (WGS) entry which is preliminary data.</text>
</comment>
<keyword evidence="2" id="KW-0812">Transmembrane</keyword>
<evidence type="ECO:0000256" key="4">
    <source>
        <dbReference type="ARBA" id="ARBA00023136"/>
    </source>
</evidence>
<dbReference type="Proteomes" id="UP000760494">
    <property type="component" value="Unassembled WGS sequence"/>
</dbReference>
<organism evidence="5 6">
    <name type="scientific">Fusarium fujikuroi</name>
    <name type="common">Bakanae and foot rot disease fungus</name>
    <name type="synonym">Gibberella fujikuroi</name>
    <dbReference type="NCBI Taxonomy" id="5127"/>
    <lineage>
        <taxon>Eukaryota</taxon>
        <taxon>Fungi</taxon>
        <taxon>Dikarya</taxon>
        <taxon>Ascomycota</taxon>
        <taxon>Pezizomycotina</taxon>
        <taxon>Sordariomycetes</taxon>
        <taxon>Hypocreomycetidae</taxon>
        <taxon>Hypocreales</taxon>
        <taxon>Nectriaceae</taxon>
        <taxon>Fusarium</taxon>
        <taxon>Fusarium fujikuroi species complex</taxon>
    </lineage>
</organism>
<evidence type="ECO:0000313" key="5">
    <source>
        <dbReference type="EMBL" id="VTT64499.1"/>
    </source>
</evidence>
<keyword evidence="3" id="KW-1133">Transmembrane helix</keyword>
<dbReference type="PANTHER" id="PTHR31465:SF1">
    <property type="entry name" value="PROTEIN RTA1-RELATED"/>
    <property type="match status" value="1"/>
</dbReference>
<dbReference type="Pfam" id="PF04479">
    <property type="entry name" value="RTA1"/>
    <property type="match status" value="2"/>
</dbReference>
<evidence type="ECO:0000256" key="1">
    <source>
        <dbReference type="ARBA" id="ARBA00004141"/>
    </source>
</evidence>
<dbReference type="InterPro" id="IPR007568">
    <property type="entry name" value="RTA1"/>
</dbReference>
<sequence length="559" mass="62731">MNMFTRSDDGAEEFRLYHYDPTVVGAVIFTILFLATTLLHSWQLVRGRSWFVIPLTLGGFFQVVGYAARAKSGNESPNWTLGPYIMQSILLLVSPALFAATIYMELGRIVLMIDGEGRVLISKKWMTKIFVTGDVLSFILQAGGGGYQASGTIEALRAGAKVIIGGLFVQLLFFGVFIVIAIAFHRAISANPTARSSSGLPWQKHMLALYIGSLLIMVRSIFRAVEYLQGFDGYLLRHEAYLYIFDACLMFFVMVLFNWFHPSEITEILSGRGAGKSYSFDFKLYRYDPSLPAAVVSTVIFAVLSILHTWRLIRVRAYYFTPFVVGGFFETVGYAGRIWSHFDKLSVGGFVLQAIPILVAPALFAASIYMILGRLIRTVGAAHLSLVPVKWVTRIFVTGDVIAFSLQAGGGGIQSAGTLDLYNLGEKIIIAGLFVQIVVFGFFVVTSILFHTRLLKSPTPESLRGDVPWARYLYVLYATSFLILVRSIFRVVEYLQGNKGYLISHEVFLYVFDAILMALVMLIFMIWYVKHLQKKSKPADIEDRELSSYESPEEYRHRK</sequence>
<gene>
    <name evidence="5" type="ORF">C2S_5501</name>
</gene>
<evidence type="ECO:0000256" key="3">
    <source>
        <dbReference type="ARBA" id="ARBA00022989"/>
    </source>
</evidence>
<proteinExistence type="predicted"/>
<dbReference type="EMBL" id="CABFJX010000113">
    <property type="protein sequence ID" value="VTT64499.1"/>
    <property type="molecule type" value="Genomic_DNA"/>
</dbReference>
<accession>A0A5Q3DBR0</accession>
<comment type="subcellular location">
    <subcellularLocation>
        <location evidence="1">Membrane</location>
        <topology evidence="1">Multi-pass membrane protein</topology>
    </subcellularLocation>
</comment>
<protein>
    <submittedName>
        <fullName evidence="5">Uncharacterized protein</fullName>
    </submittedName>
</protein>
<dbReference type="AlphaFoldDB" id="A0A5Q3DBR0"/>
<name>A0A5Q3DBR0_FUSFU</name>
<dbReference type="PANTHER" id="PTHR31465">
    <property type="entry name" value="PROTEIN RTA1-RELATED"/>
    <property type="match status" value="1"/>
</dbReference>